<dbReference type="PANTHER" id="PTHR44102">
    <property type="entry name" value="PROTEIN NPG1"/>
    <property type="match status" value="1"/>
</dbReference>
<name>A0A9Q0C477_9POAL</name>
<dbReference type="AlphaFoldDB" id="A0A9Q0C477"/>
<organism evidence="3 4">
    <name type="scientific">Rhynchospora breviuscula</name>
    <dbReference type="NCBI Taxonomy" id="2022672"/>
    <lineage>
        <taxon>Eukaryota</taxon>
        <taxon>Viridiplantae</taxon>
        <taxon>Streptophyta</taxon>
        <taxon>Embryophyta</taxon>
        <taxon>Tracheophyta</taxon>
        <taxon>Spermatophyta</taxon>
        <taxon>Magnoliopsida</taxon>
        <taxon>Liliopsida</taxon>
        <taxon>Poales</taxon>
        <taxon>Cyperaceae</taxon>
        <taxon>Cyperoideae</taxon>
        <taxon>Rhynchosporeae</taxon>
        <taxon>Rhynchospora</taxon>
    </lineage>
</organism>
<comment type="caution">
    <text evidence="3">The sequence shown here is derived from an EMBL/GenBank/DDBJ whole genome shotgun (WGS) entry which is preliminary data.</text>
</comment>
<evidence type="ECO:0000313" key="3">
    <source>
        <dbReference type="EMBL" id="KAJ1686949.1"/>
    </source>
</evidence>
<dbReference type="SMART" id="SM00028">
    <property type="entry name" value="TPR"/>
    <property type="match status" value="3"/>
</dbReference>
<proteinExistence type="predicted"/>
<dbReference type="Gene3D" id="1.25.40.10">
    <property type="entry name" value="Tetratricopeptide repeat domain"/>
    <property type="match status" value="2"/>
</dbReference>
<feature type="region of interest" description="Disordered" evidence="2">
    <location>
        <begin position="16"/>
        <end position="40"/>
    </location>
</feature>
<reference evidence="3" key="1">
    <citation type="journal article" date="2022" name="Cell">
        <title>Repeat-based holocentromeres influence genome architecture and karyotype evolution.</title>
        <authorList>
            <person name="Hofstatter P.G."/>
            <person name="Thangavel G."/>
            <person name="Lux T."/>
            <person name="Neumann P."/>
            <person name="Vondrak T."/>
            <person name="Novak P."/>
            <person name="Zhang M."/>
            <person name="Costa L."/>
            <person name="Castellani M."/>
            <person name="Scott A."/>
            <person name="Toegelov H."/>
            <person name="Fuchs J."/>
            <person name="Mata-Sucre Y."/>
            <person name="Dias Y."/>
            <person name="Vanzela A.L.L."/>
            <person name="Huettel B."/>
            <person name="Almeida C.C.S."/>
            <person name="Simkova H."/>
            <person name="Souza G."/>
            <person name="Pedrosa-Harand A."/>
            <person name="Macas J."/>
            <person name="Mayer K.F.X."/>
            <person name="Houben A."/>
            <person name="Marques A."/>
        </authorList>
    </citation>
    <scope>NUCLEOTIDE SEQUENCE</scope>
    <source>
        <strain evidence="3">RhyBre1mFocal</strain>
    </source>
</reference>
<feature type="repeat" description="TPR" evidence="1">
    <location>
        <begin position="660"/>
        <end position="693"/>
    </location>
</feature>
<dbReference type="InterPro" id="IPR043376">
    <property type="entry name" value="NPG1-like"/>
</dbReference>
<dbReference type="PANTHER" id="PTHR44102:SF4">
    <property type="entry name" value="PROTEIN NPGR1"/>
    <property type="match status" value="1"/>
</dbReference>
<keyword evidence="4" id="KW-1185">Reference proteome</keyword>
<dbReference type="PROSITE" id="PS50005">
    <property type="entry name" value="TPR"/>
    <property type="match status" value="1"/>
</dbReference>
<dbReference type="EMBL" id="JAMQYH010000005">
    <property type="protein sequence ID" value="KAJ1686949.1"/>
    <property type="molecule type" value="Genomic_DNA"/>
</dbReference>
<protein>
    <submittedName>
        <fullName evidence="3">Uncharacterized protein</fullName>
    </submittedName>
</protein>
<dbReference type="OrthoDB" id="29013at2759"/>
<evidence type="ECO:0000313" key="4">
    <source>
        <dbReference type="Proteomes" id="UP001151287"/>
    </source>
</evidence>
<keyword evidence="1" id="KW-0802">TPR repeat</keyword>
<accession>A0A9Q0C477</accession>
<sequence>MAMLCKCSGEQFKLEEMPRSPESLATRDYSANASSSRVGDFDSKFDDDQVDEVESALRDTISLNYEEARALLGRLEYEKGNYEAALHVLQGIDLTVLRPKMVKSISANFTPTKGRSKGEKLKLPVNLMSVHSVSLLLEAILLKSKSLEGLGRFRDAALECNNLIEIVESVWPHGVPEGVAGESKLLDLVHKALVCLPKLWIQIGCLDEAVSAYRRTLVKSWNLTPTACASLQKEFSVTLVYSSTSTGTNNLEEAILLLLSLMQKMISKEINFDPDIINHLEFTLSLTGQFQLLASQIESLLPGTYSREERWYLLALCYHAIGLNEDALNIIRRSTRVLERKNKAHVQSLLLGAKLCSKDHVCAPEGMQFTTRALEFMRGEKRYNHAIGIAYHFLGCCIGNSSRSLSDPEKSKFQHSALKVLFRALEFERHNPEILCSLVCENLMQRKPKAAVQFGKKYLDMVQGCSADGWRLLVLAVSSQQLRKEAEEIVDFIIDETDGREKLEFLRLKALLQIFNGESSVAIDTYSLLLARVKALEESQIQVVNTEAEELKSIEMEAWLDLASIYIKLESWEDANLCLDKAKCTQLSSPKYWHMQGTFLEAQLMEKEALAAFSVSLSIDPDYVPSMVSMASILRKLGGESISIARSFTRNALRVDPASEDAWLHLGFISQNEGSAKEAADYFQTAFELMESAPVNKFL</sequence>
<dbReference type="SUPFAM" id="SSF48452">
    <property type="entry name" value="TPR-like"/>
    <property type="match status" value="2"/>
</dbReference>
<evidence type="ECO:0000256" key="2">
    <source>
        <dbReference type="SAM" id="MobiDB-lite"/>
    </source>
</evidence>
<dbReference type="Proteomes" id="UP001151287">
    <property type="component" value="Unassembled WGS sequence"/>
</dbReference>
<dbReference type="InterPro" id="IPR019734">
    <property type="entry name" value="TPR_rpt"/>
</dbReference>
<gene>
    <name evidence="3" type="ORF">LUZ63_018339</name>
</gene>
<evidence type="ECO:0000256" key="1">
    <source>
        <dbReference type="PROSITE-ProRule" id="PRU00339"/>
    </source>
</evidence>
<dbReference type="InterPro" id="IPR011990">
    <property type="entry name" value="TPR-like_helical_dom_sf"/>
</dbReference>